<feature type="transmembrane region" description="Helical" evidence="7">
    <location>
        <begin position="373"/>
        <end position="393"/>
    </location>
</feature>
<dbReference type="EMBL" id="CP039865">
    <property type="protein sequence ID" value="QCK85873.1"/>
    <property type="molecule type" value="Genomic_DNA"/>
</dbReference>
<accession>A0A4D7QJ26</accession>
<protein>
    <submittedName>
        <fullName evidence="10">ABC transporter permease</fullName>
    </submittedName>
</protein>
<dbReference type="Proteomes" id="UP000298588">
    <property type="component" value="Chromosome"/>
</dbReference>
<gene>
    <name evidence="10" type="ORF">E8L99_08915</name>
</gene>
<keyword evidence="3" id="KW-1003">Cell membrane</keyword>
<feature type="domain" description="MacB-like periplasmic core" evidence="9">
    <location>
        <begin position="19"/>
        <end position="251"/>
    </location>
</feature>
<feature type="transmembrane region" description="Helical" evidence="7">
    <location>
        <begin position="277"/>
        <end position="304"/>
    </location>
</feature>
<feature type="transmembrane region" description="Helical" evidence="7">
    <location>
        <begin position="325"/>
        <end position="353"/>
    </location>
</feature>
<evidence type="ECO:0000259" key="9">
    <source>
        <dbReference type="Pfam" id="PF12704"/>
    </source>
</evidence>
<dbReference type="Pfam" id="PF02687">
    <property type="entry name" value="FtsX"/>
    <property type="match status" value="1"/>
</dbReference>
<keyword evidence="5 7" id="KW-1133">Transmembrane helix</keyword>
<feature type="domain" description="ABC3 transporter permease C-terminal" evidence="8">
    <location>
        <begin position="282"/>
        <end position="403"/>
    </location>
</feature>
<evidence type="ECO:0000259" key="8">
    <source>
        <dbReference type="Pfam" id="PF02687"/>
    </source>
</evidence>
<dbReference type="KEGG" id="paqt:E8L99_08915"/>
<proteinExistence type="inferred from homology"/>
<organism evidence="10 11">
    <name type="scientific">Phreatobacter aquaticus</name>
    <dbReference type="NCBI Taxonomy" id="2570229"/>
    <lineage>
        <taxon>Bacteria</taxon>
        <taxon>Pseudomonadati</taxon>
        <taxon>Pseudomonadota</taxon>
        <taxon>Alphaproteobacteria</taxon>
        <taxon>Hyphomicrobiales</taxon>
        <taxon>Phreatobacteraceae</taxon>
        <taxon>Phreatobacter</taxon>
    </lineage>
</organism>
<keyword evidence="4 7" id="KW-0812">Transmembrane</keyword>
<dbReference type="InterPro" id="IPR051447">
    <property type="entry name" value="Lipoprotein-release_system"/>
</dbReference>
<sequence length="411" mass="43833">MNLVLDIAWTHIQARGRQTLVAVLGVAIGVGFSIMMAALMQGSQDDFVKTLVNALPHVSVNDERRRAPRQPAEDMFGAAEIRGLTPATRRPGISNPMAMVSALEGWVPGSVTLSVQAKGILRYAGKDLTASIVGIDPLREARVSQLATQMRQGSLPALYRATNAIILGDRLAEKLGARIGSNISVSASAGRVMTARVVGIFHAGVRSIDENTAYVLIKTAQVLSDQTGLINEIRMRLNDPMNARAVAERIVADTGLKAVSWQEANEDIMSSFVIRNIIMYTVVGAILLVASFGTYNIISTITFEKSRDIAIMKSLGLTQATVRRIFVLEGLVIGVAGGVAGSVLGYLLTLGMGSIEIKSPFMDSTHLPMVYSPLHYAIASGIALAASAIAGYFPARKAARLHPVEIIRGAT</sequence>
<evidence type="ECO:0000256" key="5">
    <source>
        <dbReference type="ARBA" id="ARBA00022989"/>
    </source>
</evidence>
<evidence type="ECO:0000256" key="4">
    <source>
        <dbReference type="ARBA" id="ARBA00022692"/>
    </source>
</evidence>
<dbReference type="PANTHER" id="PTHR30489">
    <property type="entry name" value="LIPOPROTEIN-RELEASING SYSTEM TRANSMEMBRANE PROTEIN LOLE"/>
    <property type="match status" value="1"/>
</dbReference>
<dbReference type="AlphaFoldDB" id="A0A4D7QJ26"/>
<dbReference type="GO" id="GO:0044874">
    <property type="term" value="P:lipoprotein localization to outer membrane"/>
    <property type="evidence" value="ECO:0007669"/>
    <property type="project" value="TreeGrafter"/>
</dbReference>
<evidence type="ECO:0000256" key="6">
    <source>
        <dbReference type="ARBA" id="ARBA00023136"/>
    </source>
</evidence>
<dbReference type="PANTHER" id="PTHR30489:SF0">
    <property type="entry name" value="LIPOPROTEIN-RELEASING SYSTEM TRANSMEMBRANE PROTEIN LOLE"/>
    <property type="match status" value="1"/>
</dbReference>
<reference evidence="10 11" key="1">
    <citation type="submission" date="2019-04" db="EMBL/GenBank/DDBJ databases">
        <title>Phreatobacter aquaticus sp. nov.</title>
        <authorList>
            <person name="Choi A."/>
            <person name="Baek K."/>
        </authorList>
    </citation>
    <scope>NUCLEOTIDE SEQUENCE [LARGE SCALE GENOMIC DNA]</scope>
    <source>
        <strain evidence="10 11">NMCR1094</strain>
    </source>
</reference>
<dbReference type="InterPro" id="IPR003838">
    <property type="entry name" value="ABC3_permease_C"/>
</dbReference>
<feature type="transmembrane region" description="Helical" evidence="7">
    <location>
        <begin position="20"/>
        <end position="40"/>
    </location>
</feature>
<comment type="subcellular location">
    <subcellularLocation>
        <location evidence="1">Cell membrane</location>
        <topology evidence="1">Multi-pass membrane protein</topology>
    </subcellularLocation>
</comment>
<dbReference type="OrthoDB" id="9770036at2"/>
<evidence type="ECO:0000256" key="3">
    <source>
        <dbReference type="ARBA" id="ARBA00022475"/>
    </source>
</evidence>
<keyword evidence="11" id="KW-1185">Reference proteome</keyword>
<comment type="similarity">
    <text evidence="2">Belongs to the ABC-4 integral membrane protein family. LolC/E subfamily.</text>
</comment>
<dbReference type="RefSeq" id="WP_137099206.1">
    <property type="nucleotide sequence ID" value="NZ_CP039865.1"/>
</dbReference>
<evidence type="ECO:0000313" key="10">
    <source>
        <dbReference type="EMBL" id="QCK85873.1"/>
    </source>
</evidence>
<evidence type="ECO:0000256" key="7">
    <source>
        <dbReference type="SAM" id="Phobius"/>
    </source>
</evidence>
<evidence type="ECO:0000313" key="11">
    <source>
        <dbReference type="Proteomes" id="UP000298588"/>
    </source>
</evidence>
<dbReference type="InterPro" id="IPR025857">
    <property type="entry name" value="MacB_PCD"/>
</dbReference>
<keyword evidence="6 7" id="KW-0472">Membrane</keyword>
<evidence type="ECO:0000256" key="2">
    <source>
        <dbReference type="ARBA" id="ARBA00005236"/>
    </source>
</evidence>
<dbReference type="GO" id="GO:0098797">
    <property type="term" value="C:plasma membrane protein complex"/>
    <property type="evidence" value="ECO:0007669"/>
    <property type="project" value="TreeGrafter"/>
</dbReference>
<evidence type="ECO:0000256" key="1">
    <source>
        <dbReference type="ARBA" id="ARBA00004651"/>
    </source>
</evidence>
<dbReference type="Pfam" id="PF12704">
    <property type="entry name" value="MacB_PCD"/>
    <property type="match status" value="1"/>
</dbReference>
<name>A0A4D7QJ26_9HYPH</name>